<sequence>MAILIPIGTIVHILEIMTRTLPGLSHWTRLKWSTDFILHNRGDCCQIRLHNFQLEALDANSKNLWKYQDQSTDVLSVYNVTKIQSQPVAILKVKPRQKLPIDASYVATLCELQVFGECVPGTWGLDCSKSCPAQCPTWCQQDTGLCPSCIGYSNPPLCNISVKDPCPKTVAFSVALTQDLSLENDSYVPFDKVYTNAGNGYNGSLSIFTAPVSGLYKFDVAVKSQDALQVRLNLYKNNEYIMSVFSKEANKKIRQQ</sequence>
<reference evidence="4" key="1">
    <citation type="submission" date="2020-05" db="UniProtKB">
        <authorList>
            <consortium name="EnsemblMetazoa"/>
        </authorList>
    </citation>
    <scope>IDENTIFICATION</scope>
    <source>
        <strain evidence="4">BB02</strain>
    </source>
</reference>
<dbReference type="SMART" id="SM00110">
    <property type="entry name" value="C1Q"/>
    <property type="match status" value="1"/>
</dbReference>
<feature type="domain" description="C1q" evidence="3">
    <location>
        <begin position="165"/>
        <end position="256"/>
    </location>
</feature>
<dbReference type="PROSITE" id="PS50871">
    <property type="entry name" value="C1Q"/>
    <property type="match status" value="1"/>
</dbReference>
<dbReference type="Pfam" id="PF00386">
    <property type="entry name" value="C1q"/>
    <property type="match status" value="1"/>
</dbReference>
<organism evidence="4 5">
    <name type="scientific">Biomphalaria glabrata</name>
    <name type="common">Bloodfluke planorb</name>
    <name type="synonym">Freshwater snail</name>
    <dbReference type="NCBI Taxonomy" id="6526"/>
    <lineage>
        <taxon>Eukaryota</taxon>
        <taxon>Metazoa</taxon>
        <taxon>Spiralia</taxon>
        <taxon>Lophotrochozoa</taxon>
        <taxon>Mollusca</taxon>
        <taxon>Gastropoda</taxon>
        <taxon>Heterobranchia</taxon>
        <taxon>Euthyneura</taxon>
        <taxon>Panpulmonata</taxon>
        <taxon>Hygrophila</taxon>
        <taxon>Lymnaeoidea</taxon>
        <taxon>Planorbidae</taxon>
        <taxon>Biomphalaria</taxon>
    </lineage>
</organism>
<dbReference type="InterPro" id="IPR001073">
    <property type="entry name" value="C1q_dom"/>
</dbReference>
<evidence type="ECO:0000256" key="2">
    <source>
        <dbReference type="ARBA" id="ARBA00022525"/>
    </source>
</evidence>
<evidence type="ECO:0000313" key="4">
    <source>
        <dbReference type="EnsemblMetazoa" id="BGLB037460-PA"/>
    </source>
</evidence>
<dbReference type="AlphaFoldDB" id="A0A2C9M1L1"/>
<proteinExistence type="predicted"/>
<comment type="subcellular location">
    <subcellularLocation>
        <location evidence="1">Secreted</location>
    </subcellularLocation>
</comment>
<dbReference type="InterPro" id="IPR050392">
    <property type="entry name" value="Collagen/C1q_domain"/>
</dbReference>
<evidence type="ECO:0000259" key="3">
    <source>
        <dbReference type="PROSITE" id="PS50871"/>
    </source>
</evidence>
<keyword evidence="2" id="KW-0964">Secreted</keyword>
<dbReference type="Proteomes" id="UP000076420">
    <property type="component" value="Unassembled WGS sequence"/>
</dbReference>
<accession>A0A2C9M1L1</accession>
<gene>
    <name evidence="4" type="primary">106061716</name>
</gene>
<dbReference type="InterPro" id="IPR008983">
    <property type="entry name" value="Tumour_necrosis_fac-like_dom"/>
</dbReference>
<dbReference type="GO" id="GO:0005581">
    <property type="term" value="C:collagen trimer"/>
    <property type="evidence" value="ECO:0007669"/>
    <property type="project" value="UniProtKB-KW"/>
</dbReference>
<dbReference type="PANTHER" id="PTHR15427">
    <property type="entry name" value="EMILIN ELASTIN MICROFIBRIL INTERFACE-LOCATED PROTEIN ELASTIN MICROFIBRIL INTERFACER"/>
    <property type="match status" value="1"/>
</dbReference>
<dbReference type="KEGG" id="bgt:106061716"/>
<dbReference type="Gene3D" id="2.60.120.260">
    <property type="entry name" value="Galactose-binding domain-like"/>
    <property type="match status" value="1"/>
</dbReference>
<dbReference type="VEuPathDB" id="VectorBase:BGLAX_039388"/>
<evidence type="ECO:0000256" key="1">
    <source>
        <dbReference type="ARBA" id="ARBA00004613"/>
    </source>
</evidence>
<dbReference type="VEuPathDB" id="VectorBase:BGLB037460"/>
<evidence type="ECO:0000313" key="5">
    <source>
        <dbReference type="Proteomes" id="UP000076420"/>
    </source>
</evidence>
<name>A0A2C9M1L1_BIOGL</name>
<protein>
    <recommendedName>
        <fullName evidence="3">C1q domain-containing protein</fullName>
    </recommendedName>
</protein>
<dbReference type="Gene3D" id="2.60.120.40">
    <property type="match status" value="1"/>
</dbReference>
<dbReference type="PANTHER" id="PTHR15427:SF33">
    <property type="entry name" value="COLLAGEN IV NC1 DOMAIN-CONTAINING PROTEIN"/>
    <property type="match status" value="1"/>
</dbReference>
<dbReference type="SUPFAM" id="SSF49842">
    <property type="entry name" value="TNF-like"/>
    <property type="match status" value="1"/>
</dbReference>
<dbReference type="EnsemblMetazoa" id="BGLB037460-RA">
    <property type="protein sequence ID" value="BGLB037460-PA"/>
    <property type="gene ID" value="BGLB037460"/>
</dbReference>